<keyword evidence="2" id="KW-1185">Reference proteome</keyword>
<proteinExistence type="predicted"/>
<evidence type="ECO:0000313" key="2">
    <source>
        <dbReference type="Proteomes" id="UP001482620"/>
    </source>
</evidence>
<comment type="caution">
    <text evidence="1">The sequence shown here is derived from an EMBL/GenBank/DDBJ whole genome shotgun (WGS) entry which is preliminary data.</text>
</comment>
<dbReference type="EMBL" id="JAHRIQ010067777">
    <property type="protein sequence ID" value="MEQ2242691.1"/>
    <property type="molecule type" value="Genomic_DNA"/>
</dbReference>
<reference evidence="1 2" key="1">
    <citation type="submission" date="2021-06" db="EMBL/GenBank/DDBJ databases">
        <authorList>
            <person name="Palmer J.M."/>
        </authorList>
    </citation>
    <scope>NUCLEOTIDE SEQUENCE [LARGE SCALE GENOMIC DNA]</scope>
    <source>
        <strain evidence="2">if_2019</strain>
        <tissue evidence="1">Muscle</tissue>
    </source>
</reference>
<dbReference type="Proteomes" id="UP001482620">
    <property type="component" value="Unassembled WGS sequence"/>
</dbReference>
<organism evidence="1 2">
    <name type="scientific">Ilyodon furcidens</name>
    <name type="common">goldbreast splitfin</name>
    <dbReference type="NCBI Taxonomy" id="33524"/>
    <lineage>
        <taxon>Eukaryota</taxon>
        <taxon>Metazoa</taxon>
        <taxon>Chordata</taxon>
        <taxon>Craniata</taxon>
        <taxon>Vertebrata</taxon>
        <taxon>Euteleostomi</taxon>
        <taxon>Actinopterygii</taxon>
        <taxon>Neopterygii</taxon>
        <taxon>Teleostei</taxon>
        <taxon>Neoteleostei</taxon>
        <taxon>Acanthomorphata</taxon>
        <taxon>Ovalentaria</taxon>
        <taxon>Atherinomorphae</taxon>
        <taxon>Cyprinodontiformes</taxon>
        <taxon>Goodeidae</taxon>
        <taxon>Ilyodon</taxon>
    </lineage>
</organism>
<evidence type="ECO:0000313" key="1">
    <source>
        <dbReference type="EMBL" id="MEQ2242691.1"/>
    </source>
</evidence>
<name>A0ABV0UEN2_9TELE</name>
<sequence length="151" mass="16608">MKSPGTQTVIHSYLTLHMIDDLMTLLDPVEEFMSFGQQRHQRAGPLLTGPSGRLCGRGRLVGEEVLLFRQRHHGKSAATPLSSVAGSQLNAIYFESSFIFFPVAPDSDRSSDANFIQGSPSPVLELLDPSLLQKVAGWEFSRTGPGHPWFV</sequence>
<gene>
    <name evidence="1" type="ORF">ILYODFUR_038632</name>
</gene>
<accession>A0ABV0UEN2</accession>
<protein>
    <submittedName>
        <fullName evidence="1">Uncharacterized protein</fullName>
    </submittedName>
</protein>